<reference evidence="1" key="1">
    <citation type="submission" date="2021-10" db="EMBL/GenBank/DDBJ databases">
        <title>Melipona bicolor Genome sequencing and assembly.</title>
        <authorList>
            <person name="Araujo N.S."/>
            <person name="Arias M.C."/>
        </authorList>
    </citation>
    <scope>NUCLEOTIDE SEQUENCE</scope>
    <source>
        <strain evidence="1">USP_2M_L1-L4_2017</strain>
        <tissue evidence="1">Whole body</tissue>
    </source>
</reference>
<keyword evidence="2" id="KW-1185">Reference proteome</keyword>
<evidence type="ECO:0000313" key="2">
    <source>
        <dbReference type="Proteomes" id="UP001177670"/>
    </source>
</evidence>
<protein>
    <submittedName>
        <fullName evidence="1">Uncharacterized protein</fullName>
    </submittedName>
</protein>
<dbReference type="AlphaFoldDB" id="A0AA40KJM6"/>
<dbReference type="Proteomes" id="UP001177670">
    <property type="component" value="Unassembled WGS sequence"/>
</dbReference>
<sequence length="90" mass="10300">MAVAYWQARVSYLLEVIIVIEEEIRDTIAGRLKIIVVAVVQAVMLGLAELLLPANRRERSVILIRVNTFFFITKSDFSGDNPENRIQVQR</sequence>
<comment type="caution">
    <text evidence="1">The sequence shown here is derived from an EMBL/GenBank/DDBJ whole genome shotgun (WGS) entry which is preliminary data.</text>
</comment>
<dbReference type="EMBL" id="JAHYIQ010000022">
    <property type="protein sequence ID" value="KAK1122694.1"/>
    <property type="molecule type" value="Genomic_DNA"/>
</dbReference>
<organism evidence="1 2">
    <name type="scientific">Melipona bicolor</name>
    <dbReference type="NCBI Taxonomy" id="60889"/>
    <lineage>
        <taxon>Eukaryota</taxon>
        <taxon>Metazoa</taxon>
        <taxon>Ecdysozoa</taxon>
        <taxon>Arthropoda</taxon>
        <taxon>Hexapoda</taxon>
        <taxon>Insecta</taxon>
        <taxon>Pterygota</taxon>
        <taxon>Neoptera</taxon>
        <taxon>Endopterygota</taxon>
        <taxon>Hymenoptera</taxon>
        <taxon>Apocrita</taxon>
        <taxon>Aculeata</taxon>
        <taxon>Apoidea</taxon>
        <taxon>Anthophila</taxon>
        <taxon>Apidae</taxon>
        <taxon>Melipona</taxon>
    </lineage>
</organism>
<accession>A0AA40KJM6</accession>
<gene>
    <name evidence="1" type="ORF">K0M31_009138</name>
</gene>
<proteinExistence type="predicted"/>
<evidence type="ECO:0000313" key="1">
    <source>
        <dbReference type="EMBL" id="KAK1122694.1"/>
    </source>
</evidence>
<name>A0AA40KJM6_9HYME</name>